<keyword evidence="2" id="KW-1185">Reference proteome</keyword>
<evidence type="ECO:0008006" key="3">
    <source>
        <dbReference type="Google" id="ProtNLM"/>
    </source>
</evidence>
<comment type="caution">
    <text evidence="1">The sequence shown here is derived from an EMBL/GenBank/DDBJ whole genome shotgun (WGS) entry which is preliminary data.</text>
</comment>
<organism evidence="1 2">
    <name type="scientific">Undibacterium umbellatum</name>
    <dbReference type="NCBI Taxonomy" id="2762300"/>
    <lineage>
        <taxon>Bacteria</taxon>
        <taxon>Pseudomonadati</taxon>
        <taxon>Pseudomonadota</taxon>
        <taxon>Betaproteobacteria</taxon>
        <taxon>Burkholderiales</taxon>
        <taxon>Oxalobacteraceae</taxon>
        <taxon>Undibacterium</taxon>
    </lineage>
</organism>
<sequence length="91" mass="10117">MAIEKQCHSAMVVPASVLEERRQRRAWIALAWADEDFMQVVASFALSDIPVTDEQAWRHGQVLAGVKSHDEVLAEMLAAFARPRGEAVQAD</sequence>
<evidence type="ECO:0000313" key="2">
    <source>
        <dbReference type="Proteomes" id="UP000646911"/>
    </source>
</evidence>
<protein>
    <recommendedName>
        <fullName evidence="3">Antitoxin VbhA domain-containing protein</fullName>
    </recommendedName>
</protein>
<proteinExistence type="predicted"/>
<reference evidence="1 2" key="1">
    <citation type="submission" date="2020-08" db="EMBL/GenBank/DDBJ databases">
        <title>Novel species isolated from subtropical streams in China.</title>
        <authorList>
            <person name="Lu H."/>
        </authorList>
    </citation>
    <scope>NUCLEOTIDE SEQUENCE [LARGE SCALE GENOMIC DNA]</scope>
    <source>
        <strain evidence="1 2">NL8W</strain>
    </source>
</reference>
<name>A0ABR6ZIH1_9BURK</name>
<dbReference type="RefSeq" id="WP_186957237.1">
    <property type="nucleotide sequence ID" value="NZ_JACOFX010000039.1"/>
</dbReference>
<dbReference type="EMBL" id="JACOFX010000039">
    <property type="protein sequence ID" value="MBC3911532.1"/>
    <property type="molecule type" value="Genomic_DNA"/>
</dbReference>
<gene>
    <name evidence="1" type="ORF">H8L47_28610</name>
</gene>
<evidence type="ECO:0000313" key="1">
    <source>
        <dbReference type="EMBL" id="MBC3911532.1"/>
    </source>
</evidence>
<dbReference type="Proteomes" id="UP000646911">
    <property type="component" value="Unassembled WGS sequence"/>
</dbReference>
<accession>A0ABR6ZIH1</accession>